<dbReference type="AlphaFoldDB" id="A0A9P9DSR5"/>
<keyword evidence="4" id="KW-1185">Reference proteome</keyword>
<dbReference type="PROSITE" id="PS50088">
    <property type="entry name" value="ANK_REPEAT"/>
    <property type="match status" value="1"/>
</dbReference>
<proteinExistence type="predicted"/>
<dbReference type="Proteomes" id="UP000738349">
    <property type="component" value="Unassembled WGS sequence"/>
</dbReference>
<evidence type="ECO:0008006" key="5">
    <source>
        <dbReference type="Google" id="ProtNLM"/>
    </source>
</evidence>
<comment type="caution">
    <text evidence="3">The sequence shown here is derived from an EMBL/GenBank/DDBJ whole genome shotgun (WGS) entry which is preliminary data.</text>
</comment>
<evidence type="ECO:0000256" key="2">
    <source>
        <dbReference type="SAM" id="MobiDB-lite"/>
    </source>
</evidence>
<keyword evidence="1" id="KW-0040">ANK repeat</keyword>
<sequence>MAAFTGSLEVIEILLDRGARLKINVVSEKYGTALDAAGENGHFDAVKILMEAGAQTHFGDQERDPHDVKPTILDPEQRGPFKLAMLPSDTDANVEGLYDVVQEGYGESYQPVTDKPEVDRDGFTTLSDPPE</sequence>
<name>A0A9P9DSR5_9HYPO</name>
<gene>
    <name evidence="3" type="ORF">EDB81DRAFT_730251</name>
</gene>
<feature type="region of interest" description="Disordered" evidence="2">
    <location>
        <begin position="105"/>
        <end position="131"/>
    </location>
</feature>
<dbReference type="OrthoDB" id="4772757at2759"/>
<evidence type="ECO:0000313" key="3">
    <source>
        <dbReference type="EMBL" id="KAH7125940.1"/>
    </source>
</evidence>
<feature type="repeat" description="ANK" evidence="1">
    <location>
        <begin position="29"/>
        <end position="61"/>
    </location>
</feature>
<evidence type="ECO:0000313" key="4">
    <source>
        <dbReference type="Proteomes" id="UP000738349"/>
    </source>
</evidence>
<accession>A0A9P9DSR5</accession>
<dbReference type="InterPro" id="IPR002110">
    <property type="entry name" value="Ankyrin_rpt"/>
</dbReference>
<dbReference type="Gene3D" id="1.25.40.20">
    <property type="entry name" value="Ankyrin repeat-containing domain"/>
    <property type="match status" value="1"/>
</dbReference>
<dbReference type="InterPro" id="IPR036770">
    <property type="entry name" value="Ankyrin_rpt-contain_sf"/>
</dbReference>
<dbReference type="Pfam" id="PF12796">
    <property type="entry name" value="Ank_2"/>
    <property type="match status" value="1"/>
</dbReference>
<protein>
    <recommendedName>
        <fullName evidence="5">Ankyrin-like protein</fullName>
    </recommendedName>
</protein>
<evidence type="ECO:0000256" key="1">
    <source>
        <dbReference type="PROSITE-ProRule" id="PRU00023"/>
    </source>
</evidence>
<dbReference type="EMBL" id="JAGMUV010000020">
    <property type="protein sequence ID" value="KAH7125940.1"/>
    <property type="molecule type" value="Genomic_DNA"/>
</dbReference>
<feature type="non-terminal residue" evidence="3">
    <location>
        <position position="131"/>
    </location>
</feature>
<reference evidence="3" key="1">
    <citation type="journal article" date="2021" name="Nat. Commun.">
        <title>Genetic determinants of endophytism in the Arabidopsis root mycobiome.</title>
        <authorList>
            <person name="Mesny F."/>
            <person name="Miyauchi S."/>
            <person name="Thiergart T."/>
            <person name="Pickel B."/>
            <person name="Atanasova L."/>
            <person name="Karlsson M."/>
            <person name="Huettel B."/>
            <person name="Barry K.W."/>
            <person name="Haridas S."/>
            <person name="Chen C."/>
            <person name="Bauer D."/>
            <person name="Andreopoulos W."/>
            <person name="Pangilinan J."/>
            <person name="LaButti K."/>
            <person name="Riley R."/>
            <person name="Lipzen A."/>
            <person name="Clum A."/>
            <person name="Drula E."/>
            <person name="Henrissat B."/>
            <person name="Kohler A."/>
            <person name="Grigoriev I.V."/>
            <person name="Martin F.M."/>
            <person name="Hacquard S."/>
        </authorList>
    </citation>
    <scope>NUCLEOTIDE SEQUENCE</scope>
    <source>
        <strain evidence="3">MPI-CAGE-AT-0147</strain>
    </source>
</reference>
<organism evidence="3 4">
    <name type="scientific">Dactylonectria macrodidyma</name>
    <dbReference type="NCBI Taxonomy" id="307937"/>
    <lineage>
        <taxon>Eukaryota</taxon>
        <taxon>Fungi</taxon>
        <taxon>Dikarya</taxon>
        <taxon>Ascomycota</taxon>
        <taxon>Pezizomycotina</taxon>
        <taxon>Sordariomycetes</taxon>
        <taxon>Hypocreomycetidae</taxon>
        <taxon>Hypocreales</taxon>
        <taxon>Nectriaceae</taxon>
        <taxon>Dactylonectria</taxon>
    </lineage>
</organism>
<dbReference type="SUPFAM" id="SSF48403">
    <property type="entry name" value="Ankyrin repeat"/>
    <property type="match status" value="1"/>
</dbReference>